<protein>
    <submittedName>
        <fullName evidence="2">Uncharacterized protein</fullName>
    </submittedName>
</protein>
<feature type="compositionally biased region" description="Basic and acidic residues" evidence="1">
    <location>
        <begin position="1"/>
        <end position="12"/>
    </location>
</feature>
<sequence length="84" mass="9437">MREKERKGEGKGTFDGFAGHLEPQTAGEDLAARGEWPRGREARGRTREGGERQERERGKRRAHTSVDGTSRRSVRSSATSLGRW</sequence>
<comment type="caution">
    <text evidence="2">The sequence shown here is derived from an EMBL/GenBank/DDBJ whole genome shotgun (WGS) entry which is preliminary data.</text>
</comment>
<proteinExistence type="predicted"/>
<name>A0AAP0HU78_9MAGN</name>
<dbReference type="Proteomes" id="UP001417504">
    <property type="component" value="Unassembled WGS sequence"/>
</dbReference>
<dbReference type="AlphaFoldDB" id="A0AAP0HU78"/>
<accession>A0AAP0HU78</accession>
<evidence type="ECO:0000256" key="1">
    <source>
        <dbReference type="SAM" id="MobiDB-lite"/>
    </source>
</evidence>
<reference evidence="2 3" key="1">
    <citation type="submission" date="2024-01" db="EMBL/GenBank/DDBJ databases">
        <title>Genome assemblies of Stephania.</title>
        <authorList>
            <person name="Yang L."/>
        </authorList>
    </citation>
    <scope>NUCLEOTIDE SEQUENCE [LARGE SCALE GENOMIC DNA]</scope>
    <source>
        <strain evidence="2">QJT</strain>
        <tissue evidence="2">Leaf</tissue>
    </source>
</reference>
<evidence type="ECO:0000313" key="2">
    <source>
        <dbReference type="EMBL" id="KAK9097602.1"/>
    </source>
</evidence>
<feature type="region of interest" description="Disordered" evidence="1">
    <location>
        <begin position="1"/>
        <end position="84"/>
    </location>
</feature>
<dbReference type="EMBL" id="JBBNAE010000009">
    <property type="protein sequence ID" value="KAK9097602.1"/>
    <property type="molecule type" value="Genomic_DNA"/>
</dbReference>
<gene>
    <name evidence="2" type="ORF">Sjap_023099</name>
</gene>
<evidence type="ECO:0000313" key="3">
    <source>
        <dbReference type="Proteomes" id="UP001417504"/>
    </source>
</evidence>
<feature type="compositionally biased region" description="Basic and acidic residues" evidence="1">
    <location>
        <begin position="30"/>
        <end position="57"/>
    </location>
</feature>
<keyword evidence="3" id="KW-1185">Reference proteome</keyword>
<organism evidence="2 3">
    <name type="scientific">Stephania japonica</name>
    <dbReference type="NCBI Taxonomy" id="461633"/>
    <lineage>
        <taxon>Eukaryota</taxon>
        <taxon>Viridiplantae</taxon>
        <taxon>Streptophyta</taxon>
        <taxon>Embryophyta</taxon>
        <taxon>Tracheophyta</taxon>
        <taxon>Spermatophyta</taxon>
        <taxon>Magnoliopsida</taxon>
        <taxon>Ranunculales</taxon>
        <taxon>Menispermaceae</taxon>
        <taxon>Menispermoideae</taxon>
        <taxon>Cissampelideae</taxon>
        <taxon>Stephania</taxon>
    </lineage>
</organism>